<protein>
    <submittedName>
        <fullName evidence="1">DUF1993 domain-containing protein</fullName>
    </submittedName>
</protein>
<dbReference type="Proteomes" id="UP000594459">
    <property type="component" value="Chromosome"/>
</dbReference>
<proteinExistence type="predicted"/>
<keyword evidence="2" id="KW-1185">Reference proteome</keyword>
<dbReference type="InterPro" id="IPR018531">
    <property type="entry name" value="DUF1993"/>
</dbReference>
<dbReference type="EMBL" id="CP064654">
    <property type="protein sequence ID" value="QPC98059.1"/>
    <property type="molecule type" value="Genomic_DNA"/>
</dbReference>
<gene>
    <name evidence="1" type="ORF">IRL76_09200</name>
</gene>
<dbReference type="InterPro" id="IPR034660">
    <property type="entry name" value="DinB/YfiT-like"/>
</dbReference>
<name>A0A7S8ITP1_9SPHN</name>
<organism evidence="1 2">
    <name type="scientific">Qipengyuania soli</name>
    <dbReference type="NCBI Taxonomy" id="2782568"/>
    <lineage>
        <taxon>Bacteria</taxon>
        <taxon>Pseudomonadati</taxon>
        <taxon>Pseudomonadota</taxon>
        <taxon>Alphaproteobacteria</taxon>
        <taxon>Sphingomonadales</taxon>
        <taxon>Erythrobacteraceae</taxon>
        <taxon>Qipengyuania</taxon>
    </lineage>
</organism>
<dbReference type="PANTHER" id="PTHR36922">
    <property type="entry name" value="BLL2446 PROTEIN"/>
    <property type="match status" value="1"/>
</dbReference>
<evidence type="ECO:0000313" key="2">
    <source>
        <dbReference type="Proteomes" id="UP000594459"/>
    </source>
</evidence>
<dbReference type="PANTHER" id="PTHR36922:SF1">
    <property type="entry name" value="DUF1993 DOMAIN-CONTAINING PROTEIN"/>
    <property type="match status" value="1"/>
</dbReference>
<evidence type="ECO:0000313" key="1">
    <source>
        <dbReference type="EMBL" id="QPC98059.1"/>
    </source>
</evidence>
<sequence>MALSLYEAFVPNCQQAIGALPGMIDKGEAFAKENGISEEEMMGCRLIDDMWNLPWHIRSCWVHSAYVISLLPTGEFSPDFTELPQSWDAMRAMVKKTLDELAAVTPEQLEDVADSTIGFVLGGKRLMDFTGQNFLMSFSQPNVYFHATTFYDILRMKGVPLGKRDFMGMPRIKVG</sequence>
<dbReference type="KEGG" id="qso:IRL76_09200"/>
<dbReference type="SUPFAM" id="SSF109854">
    <property type="entry name" value="DinB/YfiT-like putative metalloenzymes"/>
    <property type="match status" value="1"/>
</dbReference>
<dbReference type="RefSeq" id="WP_200981068.1">
    <property type="nucleotide sequence ID" value="NZ_CP064654.1"/>
</dbReference>
<accession>A0A7S8ITP1</accession>
<dbReference type="Pfam" id="PF09351">
    <property type="entry name" value="DUF1993"/>
    <property type="match status" value="1"/>
</dbReference>
<reference evidence="1 2" key="1">
    <citation type="submission" date="2020-11" db="EMBL/GenBank/DDBJ databases">
        <title>The genome sequence of Erythrobacter sp. 6D36.</title>
        <authorList>
            <person name="Liu Y."/>
        </authorList>
    </citation>
    <scope>NUCLEOTIDE SEQUENCE [LARGE SCALE GENOMIC DNA]</scope>
    <source>
        <strain evidence="1 2">6D36</strain>
    </source>
</reference>
<dbReference type="Gene3D" id="1.20.120.450">
    <property type="entry name" value="dinb family like domain"/>
    <property type="match status" value="1"/>
</dbReference>
<dbReference type="AlphaFoldDB" id="A0A7S8ITP1"/>